<dbReference type="STRING" id="644358.A0A0C4EEZ2"/>
<evidence type="ECO:0000313" key="3">
    <source>
        <dbReference type="EnsemblFungi" id="MAPG_11324T0"/>
    </source>
</evidence>
<proteinExistence type="predicted"/>
<accession>A0A0C4EEZ2</accession>
<dbReference type="AlphaFoldDB" id="A0A0C4EEZ2"/>
<reference evidence="4" key="2">
    <citation type="submission" date="2010-05" db="EMBL/GenBank/DDBJ databases">
        <title>The genome sequence of Magnaporthe poae strain ATCC 64411.</title>
        <authorList>
            <person name="Ma L.-J."/>
            <person name="Dead R."/>
            <person name="Young S."/>
            <person name="Zeng Q."/>
            <person name="Koehrsen M."/>
            <person name="Alvarado L."/>
            <person name="Berlin A."/>
            <person name="Chapman S.B."/>
            <person name="Chen Z."/>
            <person name="Freedman E."/>
            <person name="Gellesch M."/>
            <person name="Goldberg J."/>
            <person name="Griggs A."/>
            <person name="Gujja S."/>
            <person name="Heilman E.R."/>
            <person name="Heiman D."/>
            <person name="Hepburn T."/>
            <person name="Howarth C."/>
            <person name="Jen D."/>
            <person name="Larson L."/>
            <person name="Mehta T."/>
            <person name="Neiman D."/>
            <person name="Pearson M."/>
            <person name="Roberts A."/>
            <person name="Saif S."/>
            <person name="Shea T."/>
            <person name="Shenoy N."/>
            <person name="Sisk P."/>
            <person name="Stolte C."/>
            <person name="Sykes S."/>
            <person name="Walk T."/>
            <person name="White J."/>
            <person name="Yandava C."/>
            <person name="Haas B."/>
            <person name="Nusbaum C."/>
            <person name="Birren B."/>
        </authorList>
    </citation>
    <scope>NUCLEOTIDE SEQUENCE [LARGE SCALE GENOMIC DNA]</scope>
    <source>
        <strain evidence="4">ATCC 64411 / 73-15</strain>
    </source>
</reference>
<feature type="compositionally biased region" description="Basic and acidic residues" evidence="1">
    <location>
        <begin position="11"/>
        <end position="21"/>
    </location>
</feature>
<feature type="compositionally biased region" description="Low complexity" evidence="1">
    <location>
        <begin position="113"/>
        <end position="138"/>
    </location>
</feature>
<feature type="region of interest" description="Disordered" evidence="1">
    <location>
        <begin position="252"/>
        <end position="298"/>
    </location>
</feature>
<evidence type="ECO:0000256" key="1">
    <source>
        <dbReference type="SAM" id="MobiDB-lite"/>
    </source>
</evidence>
<organism evidence="3 4">
    <name type="scientific">Magnaporthiopsis poae (strain ATCC 64411 / 73-15)</name>
    <name type="common">Kentucky bluegrass fungus</name>
    <name type="synonym">Magnaporthe poae</name>
    <dbReference type="NCBI Taxonomy" id="644358"/>
    <lineage>
        <taxon>Eukaryota</taxon>
        <taxon>Fungi</taxon>
        <taxon>Dikarya</taxon>
        <taxon>Ascomycota</taxon>
        <taxon>Pezizomycotina</taxon>
        <taxon>Sordariomycetes</taxon>
        <taxon>Sordariomycetidae</taxon>
        <taxon>Magnaporthales</taxon>
        <taxon>Magnaporthaceae</taxon>
        <taxon>Magnaporthiopsis</taxon>
    </lineage>
</organism>
<dbReference type="EnsemblFungi" id="MAPG_11324T0">
    <property type="protein sequence ID" value="MAPG_11324T0"/>
    <property type="gene ID" value="MAPG_11324"/>
</dbReference>
<dbReference type="EMBL" id="ADBL01002788">
    <property type="status" value="NOT_ANNOTATED_CDS"/>
    <property type="molecule type" value="Genomic_DNA"/>
</dbReference>
<dbReference type="eggNOG" id="ENOG502SITF">
    <property type="taxonomic scope" value="Eukaryota"/>
</dbReference>
<evidence type="ECO:0000313" key="2">
    <source>
        <dbReference type="EMBL" id="KLU92378.1"/>
    </source>
</evidence>
<gene>
    <name evidence="2" type="ORF">MAPG_11324</name>
</gene>
<dbReference type="OMA" id="ATVENEW"/>
<feature type="compositionally biased region" description="Acidic residues" evidence="1">
    <location>
        <begin position="260"/>
        <end position="278"/>
    </location>
</feature>
<sequence>MPPKSAAARGMSDEEHARNNPELFIKKRFADAPEKTPYTTLLCGLSEVTKAALQAAAAPVPGLDVKFFPANDALAIGWGKKDIWNRTSAGGGTPAKSRARPANASVSPVKQSPAVSAVAKGGAKPKAGAAASGTATGKTRGRPRKTEKTPAKTAGSKRKAAAAAAAPASSKRRKKTPAGSIVGSYEVKCPGIEQEWPSECEDGLSLDISTTDQDGVYVGEFDFGVLEGVMFISSDKGAISWYSRQIDKENNYSRNKYGMGDDDSEDEDESEGEGEDEAPAGTAKSGKKGAKATTAAKAEAPSPLKYHLCWRGRETGEGQIQSDSWGEIKFTNSMFEKFTSQVNLNFAGGCKLIGTKTSTGDPSVSPTRWAEYSEEQYEHERVSRWGGSRW</sequence>
<dbReference type="Proteomes" id="UP000011715">
    <property type="component" value="Unassembled WGS sequence"/>
</dbReference>
<reference evidence="3" key="4">
    <citation type="journal article" date="2015" name="G3 (Bethesda)">
        <title>Genome sequences of three phytopathogenic species of the Magnaporthaceae family of fungi.</title>
        <authorList>
            <person name="Okagaki L.H."/>
            <person name="Nunes C.C."/>
            <person name="Sailsbery J."/>
            <person name="Clay B."/>
            <person name="Brown D."/>
            <person name="John T."/>
            <person name="Oh Y."/>
            <person name="Young N."/>
            <person name="Fitzgerald M."/>
            <person name="Haas B.J."/>
            <person name="Zeng Q."/>
            <person name="Young S."/>
            <person name="Adiconis X."/>
            <person name="Fan L."/>
            <person name="Levin J.Z."/>
            <person name="Mitchell T.K."/>
            <person name="Okubara P.A."/>
            <person name="Farman M.L."/>
            <person name="Kohn L.M."/>
            <person name="Birren B."/>
            <person name="Ma L.-J."/>
            <person name="Dean R.A."/>
        </authorList>
    </citation>
    <scope>NUCLEOTIDE SEQUENCE</scope>
    <source>
        <strain evidence="3">ATCC 64411 / 73-15</strain>
    </source>
</reference>
<reference evidence="3" key="5">
    <citation type="submission" date="2015-06" db="UniProtKB">
        <authorList>
            <consortium name="EnsemblFungi"/>
        </authorList>
    </citation>
    <scope>IDENTIFICATION</scope>
    <source>
        <strain evidence="3">ATCC 64411</strain>
    </source>
</reference>
<feature type="region of interest" description="Disordered" evidence="1">
    <location>
        <begin position="1"/>
        <end position="21"/>
    </location>
</feature>
<evidence type="ECO:0000313" key="4">
    <source>
        <dbReference type="Proteomes" id="UP000011715"/>
    </source>
</evidence>
<dbReference type="EMBL" id="GL876980">
    <property type="protein sequence ID" value="KLU92378.1"/>
    <property type="molecule type" value="Genomic_DNA"/>
</dbReference>
<keyword evidence="4" id="KW-1185">Reference proteome</keyword>
<protein>
    <submittedName>
        <fullName evidence="2 3">Uncharacterized protein</fullName>
    </submittedName>
</protein>
<dbReference type="VEuPathDB" id="FungiDB:MAPG_11324"/>
<dbReference type="OrthoDB" id="4630416at2759"/>
<reference evidence="2" key="1">
    <citation type="submission" date="2010-05" db="EMBL/GenBank/DDBJ databases">
        <title>The Genome Sequence of Magnaporthe poae strain ATCC 64411.</title>
        <authorList>
            <consortium name="The Broad Institute Genome Sequencing Platform"/>
            <consortium name="Broad Institute Genome Sequencing Center for Infectious Disease"/>
            <person name="Ma L.-J."/>
            <person name="Dead R."/>
            <person name="Young S."/>
            <person name="Zeng Q."/>
            <person name="Koehrsen M."/>
            <person name="Alvarado L."/>
            <person name="Berlin A."/>
            <person name="Chapman S.B."/>
            <person name="Chen Z."/>
            <person name="Freedman E."/>
            <person name="Gellesch M."/>
            <person name="Goldberg J."/>
            <person name="Griggs A."/>
            <person name="Gujja S."/>
            <person name="Heilman E.R."/>
            <person name="Heiman D."/>
            <person name="Hepburn T."/>
            <person name="Howarth C."/>
            <person name="Jen D."/>
            <person name="Larson L."/>
            <person name="Mehta T."/>
            <person name="Neiman D."/>
            <person name="Pearson M."/>
            <person name="Roberts A."/>
            <person name="Saif S."/>
            <person name="Shea T."/>
            <person name="Shenoy N."/>
            <person name="Sisk P."/>
            <person name="Stolte C."/>
            <person name="Sykes S."/>
            <person name="Walk T."/>
            <person name="White J."/>
            <person name="Yandava C."/>
            <person name="Haas B."/>
            <person name="Nusbaum C."/>
            <person name="Birren B."/>
        </authorList>
    </citation>
    <scope>NUCLEOTIDE SEQUENCE</scope>
    <source>
        <strain evidence="2">ATCC 64411</strain>
    </source>
</reference>
<reference evidence="2" key="3">
    <citation type="submission" date="2011-03" db="EMBL/GenBank/DDBJ databases">
        <title>Annotation of Magnaporthe poae ATCC 64411.</title>
        <authorList>
            <person name="Ma L.-J."/>
            <person name="Dead R."/>
            <person name="Young S.K."/>
            <person name="Zeng Q."/>
            <person name="Gargeya S."/>
            <person name="Fitzgerald M."/>
            <person name="Haas B."/>
            <person name="Abouelleil A."/>
            <person name="Alvarado L."/>
            <person name="Arachchi H.M."/>
            <person name="Berlin A."/>
            <person name="Brown A."/>
            <person name="Chapman S.B."/>
            <person name="Chen Z."/>
            <person name="Dunbar C."/>
            <person name="Freedman E."/>
            <person name="Gearin G."/>
            <person name="Gellesch M."/>
            <person name="Goldberg J."/>
            <person name="Griggs A."/>
            <person name="Gujja S."/>
            <person name="Heiman D."/>
            <person name="Howarth C."/>
            <person name="Larson L."/>
            <person name="Lui A."/>
            <person name="MacDonald P.J.P."/>
            <person name="Mehta T."/>
            <person name="Montmayeur A."/>
            <person name="Murphy C."/>
            <person name="Neiman D."/>
            <person name="Pearson M."/>
            <person name="Priest M."/>
            <person name="Roberts A."/>
            <person name="Saif S."/>
            <person name="Shea T."/>
            <person name="Shenoy N."/>
            <person name="Sisk P."/>
            <person name="Stolte C."/>
            <person name="Sykes S."/>
            <person name="Yandava C."/>
            <person name="Wortman J."/>
            <person name="Nusbaum C."/>
            <person name="Birren B."/>
        </authorList>
    </citation>
    <scope>NUCLEOTIDE SEQUENCE</scope>
    <source>
        <strain evidence="2">ATCC 64411</strain>
    </source>
</reference>
<feature type="region of interest" description="Disordered" evidence="1">
    <location>
        <begin position="83"/>
        <end position="177"/>
    </location>
</feature>
<name>A0A0C4EEZ2_MAGP6</name>